<keyword evidence="5" id="KW-1185">Reference proteome</keyword>
<reference evidence="4" key="1">
    <citation type="submission" date="2023-08" db="EMBL/GenBank/DDBJ databases">
        <authorList>
            <person name="Audoor S."/>
            <person name="Bilcke G."/>
        </authorList>
    </citation>
    <scope>NUCLEOTIDE SEQUENCE</scope>
</reference>
<evidence type="ECO:0000313" key="4">
    <source>
        <dbReference type="EMBL" id="CAJ1969962.1"/>
    </source>
</evidence>
<dbReference type="PANTHER" id="PTHR22895:SF0">
    <property type="entry name" value="ARMADILLO REPEAT-CONTAINING PROTEIN 6"/>
    <property type="match status" value="1"/>
</dbReference>
<feature type="repeat" description="ARM" evidence="2">
    <location>
        <begin position="944"/>
        <end position="988"/>
    </location>
</feature>
<dbReference type="PROSITE" id="PS50176">
    <property type="entry name" value="ARM_REPEAT"/>
    <property type="match status" value="2"/>
</dbReference>
<evidence type="ECO:0000256" key="3">
    <source>
        <dbReference type="SAM" id="MobiDB-lite"/>
    </source>
</evidence>
<dbReference type="Proteomes" id="UP001295423">
    <property type="component" value="Unassembled WGS sequence"/>
</dbReference>
<dbReference type="InterPro" id="IPR016024">
    <property type="entry name" value="ARM-type_fold"/>
</dbReference>
<dbReference type="SMART" id="SM00185">
    <property type="entry name" value="ARM"/>
    <property type="match status" value="8"/>
</dbReference>
<evidence type="ECO:0000256" key="1">
    <source>
        <dbReference type="ARBA" id="ARBA00022737"/>
    </source>
</evidence>
<protein>
    <submittedName>
        <fullName evidence="4">Uncharacterized protein</fullName>
    </submittedName>
</protein>
<dbReference type="PANTHER" id="PTHR22895">
    <property type="entry name" value="ARMADILLO REPEAT-CONTAINING PROTEIN 6"/>
    <property type="match status" value="1"/>
</dbReference>
<evidence type="ECO:0000256" key="2">
    <source>
        <dbReference type="PROSITE-ProRule" id="PRU00259"/>
    </source>
</evidence>
<feature type="region of interest" description="Disordered" evidence="3">
    <location>
        <begin position="215"/>
        <end position="252"/>
    </location>
</feature>
<proteinExistence type="predicted"/>
<keyword evidence="1" id="KW-0677">Repeat</keyword>
<dbReference type="AlphaFoldDB" id="A0AAD2GEL6"/>
<dbReference type="InterPro" id="IPR011989">
    <property type="entry name" value="ARM-like"/>
</dbReference>
<organism evidence="4 5">
    <name type="scientific">Cylindrotheca closterium</name>
    <dbReference type="NCBI Taxonomy" id="2856"/>
    <lineage>
        <taxon>Eukaryota</taxon>
        <taxon>Sar</taxon>
        <taxon>Stramenopiles</taxon>
        <taxon>Ochrophyta</taxon>
        <taxon>Bacillariophyta</taxon>
        <taxon>Bacillariophyceae</taxon>
        <taxon>Bacillariophycidae</taxon>
        <taxon>Bacillariales</taxon>
        <taxon>Bacillariaceae</taxon>
        <taxon>Cylindrotheca</taxon>
    </lineage>
</organism>
<name>A0AAD2GEL6_9STRA</name>
<feature type="region of interest" description="Disordered" evidence="3">
    <location>
        <begin position="74"/>
        <end position="184"/>
    </location>
</feature>
<feature type="compositionally biased region" description="Polar residues" evidence="3">
    <location>
        <begin position="108"/>
        <end position="124"/>
    </location>
</feature>
<dbReference type="EMBL" id="CAKOGP040002438">
    <property type="protein sequence ID" value="CAJ1969962.1"/>
    <property type="molecule type" value="Genomic_DNA"/>
</dbReference>
<comment type="caution">
    <text evidence="4">The sequence shown here is derived from an EMBL/GenBank/DDBJ whole genome shotgun (WGS) entry which is preliminary data.</text>
</comment>
<dbReference type="Gene3D" id="1.25.10.10">
    <property type="entry name" value="Leucine-rich Repeat Variant"/>
    <property type="match status" value="3"/>
</dbReference>
<dbReference type="InterPro" id="IPR000225">
    <property type="entry name" value="Armadillo"/>
</dbReference>
<feature type="compositionally biased region" description="Polar residues" evidence="3">
    <location>
        <begin position="146"/>
        <end position="176"/>
    </location>
</feature>
<accession>A0AAD2GEL6</accession>
<sequence length="1152" mass="125297">MRQSSVPISVPERDMLAIGTDIDGGDRALAERRAKRGECESCGMQTHKISVFGKKTPLNKEGKVLKGRCLKCHQVKGSDHRPSTQPQLSSQPRPGRNTSFGAYPPRTQPSTRQLSSRFPPQQHQGLERRQLSTPVISTEHDLSSAPVAQQPNATRNDMPSRQQLSPRRTQENSQPERSFEVPSHLEFDDGASVVSGITLDATLFRAARDGTSSAAFQYDSEEEDAKMPLTRRRPGPEPSMTSNNDRQADQRPNKDLALVGLDSNIANSNLKPPPAPYAVEMGTSKLCNLAPKEYYGERPTMGSPRPVDSKPLAVPARKRSMVKHISSSEEHLFTESIRVEPSKMNSTPRGCPDDGMIDDPMSTMVGNVGLKSANLRGRPDDDMIDDPMGDVAAMSSTDGPDLGVTNAAVGTPSKDRVNNMMQRLLKVEKMNQQQSRKGKKQKDKTLQEIPVIIECINSNDGDSNIRERAFIALAEILWRSGDKARDYIIQHKGIDALVNAMWEDMAIVRVQDAALEFLFSLAASSDGRASSDLLTNQESICDSLLFAMQSHITVPSIQLKGCSILACLSSASSNNKKISDGSLSGAQLIVLNALCHHIDSADIQRIGIQALYFQCSLSENAESNKRSLIQSTLDNGRPGVDVVVDAMMQLCDDIVSTEFACKMWWCLTSSEDLVKSTSVIPGVVKQIRIACQRHIENNKALALVEASFGVFGNLAHIETMRIELQHQGVVQILIDGMHFHRNDFGVNIEACSALANLSLFDCGREDVVREGGVRAIVDAMQLFIESPEFVGEAVRALVCLSIQSDDAKQQMMSSEVIHCLVQASYKHNSNSQVQEMTVALIASLTVDAQGTEIVLEHGGISLLTRTLESVSGLRILDLATLACRNISCQSVHPETLTQPGIVTRVVDAMQLHKKEASIQSNSCCLLLNIISESADSPGTIIGRDGVTYLVKAMQENMESGELLELACGVLWGLVNNSDDRRRLLVGSGAIDVVACSLVMHPNRTSTLEQACGVLANASLEPSLAEAATDAQAVSNTAEAMRINSSTLSLLEIGCITLRNIVLKLPRFAEEASAAVSVVINAMRDNMEEENFLREACNLLWVLAANSDDCQSKISALDGIPVLMSCLERSRKDSDVHCAALGAFNLCTAEDNS</sequence>
<dbReference type="SUPFAM" id="SSF48371">
    <property type="entry name" value="ARM repeat"/>
    <property type="match status" value="2"/>
</dbReference>
<feature type="compositionally biased region" description="Polar residues" evidence="3">
    <location>
        <begin position="83"/>
        <end position="100"/>
    </location>
</feature>
<gene>
    <name evidence="4" type="ORF">CYCCA115_LOCUS23986</name>
</gene>
<feature type="repeat" description="ARM" evidence="2">
    <location>
        <begin position="728"/>
        <end position="772"/>
    </location>
</feature>
<evidence type="ECO:0000313" key="5">
    <source>
        <dbReference type="Proteomes" id="UP001295423"/>
    </source>
</evidence>